<gene>
    <name evidence="4" type="ORF">NSCI0253_LOCUS40771</name>
</gene>
<dbReference type="InterPro" id="IPR002048">
    <property type="entry name" value="EF_hand_dom"/>
</dbReference>
<feature type="transmembrane region" description="Helical" evidence="2">
    <location>
        <begin position="6"/>
        <end position="27"/>
    </location>
</feature>
<dbReference type="InterPro" id="IPR018247">
    <property type="entry name" value="EF_Hand_1_Ca_BS"/>
</dbReference>
<dbReference type="PROSITE" id="PS50222">
    <property type="entry name" value="EF_HAND_2"/>
    <property type="match status" value="1"/>
</dbReference>
<dbReference type="Pfam" id="PF13499">
    <property type="entry name" value="EF-hand_7"/>
    <property type="match status" value="1"/>
</dbReference>
<evidence type="ECO:0000256" key="1">
    <source>
        <dbReference type="ARBA" id="ARBA00022837"/>
    </source>
</evidence>
<keyword evidence="1" id="KW-0106">Calcium</keyword>
<dbReference type="SUPFAM" id="SSF47473">
    <property type="entry name" value="EF-hand"/>
    <property type="match status" value="1"/>
</dbReference>
<keyword evidence="2" id="KW-0472">Membrane</keyword>
<dbReference type="AlphaFoldDB" id="A0A7S1AV62"/>
<evidence type="ECO:0000256" key="2">
    <source>
        <dbReference type="SAM" id="Phobius"/>
    </source>
</evidence>
<evidence type="ECO:0000259" key="3">
    <source>
        <dbReference type="PROSITE" id="PS50222"/>
    </source>
</evidence>
<evidence type="ECO:0000313" key="4">
    <source>
        <dbReference type="EMBL" id="CAD8866416.1"/>
    </source>
</evidence>
<feature type="domain" description="EF-hand" evidence="3">
    <location>
        <begin position="86"/>
        <end position="121"/>
    </location>
</feature>
<organism evidence="4">
    <name type="scientific">Noctiluca scintillans</name>
    <name type="common">Sea sparkle</name>
    <name type="synonym">Red tide dinoflagellate</name>
    <dbReference type="NCBI Taxonomy" id="2966"/>
    <lineage>
        <taxon>Eukaryota</taxon>
        <taxon>Sar</taxon>
        <taxon>Alveolata</taxon>
        <taxon>Dinophyceae</taxon>
        <taxon>Noctilucales</taxon>
        <taxon>Noctilucaceae</taxon>
        <taxon>Noctiluca</taxon>
    </lineage>
</organism>
<dbReference type="GO" id="GO:0005509">
    <property type="term" value="F:calcium ion binding"/>
    <property type="evidence" value="ECO:0007669"/>
    <property type="project" value="InterPro"/>
</dbReference>
<reference evidence="4" key="1">
    <citation type="submission" date="2021-01" db="EMBL/GenBank/DDBJ databases">
        <authorList>
            <person name="Corre E."/>
            <person name="Pelletier E."/>
            <person name="Niang G."/>
            <person name="Scheremetjew M."/>
            <person name="Finn R."/>
            <person name="Kale V."/>
            <person name="Holt S."/>
            <person name="Cochrane G."/>
            <person name="Meng A."/>
            <person name="Brown T."/>
            <person name="Cohen L."/>
        </authorList>
    </citation>
    <scope>NUCLEOTIDE SEQUENCE</scope>
</reference>
<accession>A0A7S1AV62</accession>
<keyword evidence="2" id="KW-0812">Transmembrane</keyword>
<sequence length="228" mass="26063">MLFVAYIAVMFIFALNIITGVLVNNVVETARDEKEMQREQRNRCLKDIRTLWQLMDPSQRGSLTRDQFHQALTLPLVQAGFDRLNLDLSDVSAFYDSLDADCDGIVEVEEFVVGLMQSHFKSNMVDAQTLLREHRKAKHHAAILARRTQDHLWHINRKMDRVTNQQQDLYVLMKGTVCDTDSDAGLRRTFFHSAPTCSNRNSEPGVSKKHDRTAGLETLGEANHYACL</sequence>
<dbReference type="EMBL" id="HBFQ01057451">
    <property type="protein sequence ID" value="CAD8866416.1"/>
    <property type="molecule type" value="Transcribed_RNA"/>
</dbReference>
<dbReference type="PROSITE" id="PS00018">
    <property type="entry name" value="EF_HAND_1"/>
    <property type="match status" value="1"/>
</dbReference>
<proteinExistence type="predicted"/>
<dbReference type="Gene3D" id="1.10.238.10">
    <property type="entry name" value="EF-hand"/>
    <property type="match status" value="1"/>
</dbReference>
<protein>
    <recommendedName>
        <fullName evidence="3">EF-hand domain-containing protein</fullName>
    </recommendedName>
</protein>
<name>A0A7S1AV62_NOCSC</name>
<keyword evidence="2" id="KW-1133">Transmembrane helix</keyword>
<dbReference type="InterPro" id="IPR011992">
    <property type="entry name" value="EF-hand-dom_pair"/>
</dbReference>